<name>A0A4U1BX51_9SPHI</name>
<protein>
    <submittedName>
        <fullName evidence="1">Uncharacterized protein</fullName>
    </submittedName>
</protein>
<dbReference type="Proteomes" id="UP000308181">
    <property type="component" value="Unassembled WGS sequence"/>
</dbReference>
<evidence type="ECO:0000313" key="1">
    <source>
        <dbReference type="EMBL" id="TKB96003.1"/>
    </source>
</evidence>
<gene>
    <name evidence="1" type="ORF">FA046_15135</name>
</gene>
<sequence length="172" mass="20890">MNNPKLADLKKELNHHEPNEWKELCLRLAKYKTENKELLHYLLFYQDRKEDYIQEVKDLIASEFDDLHPSIYYVTKQLRKLIRILNKHIKYVSEKDKETELALYFSELFVGHPIVKTSHKALIGLLYRQLKRINKLIPKLEEDLQFDYQQQLDILITALKKNRRDFHIREIE</sequence>
<comment type="caution">
    <text evidence="1">The sequence shown here is derived from an EMBL/GenBank/DDBJ whole genome shotgun (WGS) entry which is preliminary data.</text>
</comment>
<organism evidence="1 2">
    <name type="scientific">Pedobacter cryophilus</name>
    <dbReference type="NCBI Taxonomy" id="2571271"/>
    <lineage>
        <taxon>Bacteria</taxon>
        <taxon>Pseudomonadati</taxon>
        <taxon>Bacteroidota</taxon>
        <taxon>Sphingobacteriia</taxon>
        <taxon>Sphingobacteriales</taxon>
        <taxon>Sphingobacteriaceae</taxon>
        <taxon>Pedobacter</taxon>
    </lineage>
</organism>
<keyword evidence="2" id="KW-1185">Reference proteome</keyword>
<dbReference type="RefSeq" id="WP_136827378.1">
    <property type="nucleotide sequence ID" value="NZ_SWBP01000006.1"/>
</dbReference>
<evidence type="ECO:0000313" key="2">
    <source>
        <dbReference type="Proteomes" id="UP000308181"/>
    </source>
</evidence>
<proteinExistence type="predicted"/>
<reference evidence="1 2" key="1">
    <citation type="submission" date="2019-04" db="EMBL/GenBank/DDBJ databases">
        <title>Pedobacter sp. AR-3-17 sp. nov., isolated from Arctic soil.</title>
        <authorList>
            <person name="Dahal R.H."/>
            <person name="Kim D.-U."/>
        </authorList>
    </citation>
    <scope>NUCLEOTIDE SEQUENCE [LARGE SCALE GENOMIC DNA]</scope>
    <source>
        <strain evidence="1 2">AR-3-17</strain>
    </source>
</reference>
<dbReference type="AlphaFoldDB" id="A0A4U1BX51"/>
<dbReference type="OrthoDB" id="978748at2"/>
<dbReference type="EMBL" id="SWBP01000006">
    <property type="protein sequence ID" value="TKB96003.1"/>
    <property type="molecule type" value="Genomic_DNA"/>
</dbReference>
<accession>A0A4U1BX51</accession>